<dbReference type="OrthoDB" id="7785529at2759"/>
<organism evidence="5 6">
    <name type="scientific">Escovopsis weberi</name>
    <dbReference type="NCBI Taxonomy" id="150374"/>
    <lineage>
        <taxon>Eukaryota</taxon>
        <taxon>Fungi</taxon>
        <taxon>Dikarya</taxon>
        <taxon>Ascomycota</taxon>
        <taxon>Pezizomycotina</taxon>
        <taxon>Sordariomycetes</taxon>
        <taxon>Hypocreomycetidae</taxon>
        <taxon>Hypocreales</taxon>
        <taxon>Hypocreaceae</taxon>
        <taxon>Escovopsis</taxon>
    </lineage>
</organism>
<sequence>MSPSSSTFLRSGFFSRLSLPLHLPLRSRPRTITDFYIICDEPHKKYNATDPVRGTVVLVVTKPLRLTHLVVTLHGSVRVLKEPAAVAKVQSITTLPRGGSSSRPRYHGNGFASLFQDEQVLCGEGRLEPGRYEFKFDLVFPDKGLPSSIDFERGSISYMVTATLTKPTQIAATVSCDRKITLTEKINVGELPPPRPRTIFLEPRPKRTRRKKSSLSLEKGGVMGPETIDLTSETDSLGRHSVAVTDSVSPSLRDGQAPSEHRRPGPQSDAQSEASGDSARTASSGPNPHDYRALSHTDASFNHESAYQQAVNDKTITATIELLKGGCLPGDTVSVRVTVQHVKCVKSMRGVVVTLFRQGKIDYAPPTSLFSGVISKEDARRLQRDEKYPRSRTGLSGLSLSSTSSISMFRKDLDQITAPLIIDPVTLQASITVPVKIPDDSFPTIKGVPGDMISFKYHVEVIVDLGGKSSGQLQGRHSSSRLGHFSTSASDQSFNMFSSRRGAHIVETSELKRQQGVICVSMESVVGTMDSSSSILILILTLTIISTTIFSSSIRIRITTILHRSFRLHDQRIRTLTNRLHRATHIRRLLPPTRASKRSTIATHQHLPFALLRHTTPASSAPHRSP</sequence>
<keyword evidence="6" id="KW-1185">Reference proteome</keyword>
<dbReference type="InterPro" id="IPR011022">
    <property type="entry name" value="Arrestin_C-like"/>
</dbReference>
<evidence type="ECO:0000256" key="3">
    <source>
        <dbReference type="SAM" id="Phobius"/>
    </source>
</evidence>
<dbReference type="Proteomes" id="UP000053831">
    <property type="component" value="Unassembled WGS sequence"/>
</dbReference>
<dbReference type="GO" id="GO:0005886">
    <property type="term" value="C:plasma membrane"/>
    <property type="evidence" value="ECO:0007669"/>
    <property type="project" value="TreeGrafter"/>
</dbReference>
<evidence type="ECO:0000256" key="1">
    <source>
        <dbReference type="ARBA" id="ARBA00037950"/>
    </source>
</evidence>
<keyword evidence="3" id="KW-0812">Transmembrane</keyword>
<accession>A0A0M8MZD9</accession>
<evidence type="ECO:0000313" key="5">
    <source>
        <dbReference type="EMBL" id="KOS16820.1"/>
    </source>
</evidence>
<feature type="region of interest" description="Disordered" evidence="2">
    <location>
        <begin position="188"/>
        <end position="294"/>
    </location>
</feature>
<dbReference type="GO" id="GO:0070086">
    <property type="term" value="P:ubiquitin-dependent endocytosis"/>
    <property type="evidence" value="ECO:0007669"/>
    <property type="project" value="TreeGrafter"/>
</dbReference>
<dbReference type="GO" id="GO:0005829">
    <property type="term" value="C:cytosol"/>
    <property type="evidence" value="ECO:0007669"/>
    <property type="project" value="TreeGrafter"/>
</dbReference>
<feature type="compositionally biased region" description="Polar residues" evidence="2">
    <location>
        <begin position="268"/>
        <end position="286"/>
    </location>
</feature>
<evidence type="ECO:0000259" key="4">
    <source>
        <dbReference type="SMART" id="SM01017"/>
    </source>
</evidence>
<dbReference type="STRING" id="150374.A0A0M8MZD9"/>
<dbReference type="Pfam" id="PF00339">
    <property type="entry name" value="Arrestin_N"/>
    <property type="match status" value="1"/>
</dbReference>
<evidence type="ECO:0000256" key="2">
    <source>
        <dbReference type="SAM" id="MobiDB-lite"/>
    </source>
</evidence>
<comment type="caution">
    <text evidence="5">The sequence shown here is derived from an EMBL/GenBank/DDBJ whole genome shotgun (WGS) entry which is preliminary data.</text>
</comment>
<reference evidence="5 6" key="1">
    <citation type="submission" date="2015-07" db="EMBL/GenBank/DDBJ databases">
        <title>The genome of the fungus Escovopsis weberi, a specialized disease agent of ant agriculture.</title>
        <authorList>
            <person name="de Man T.J."/>
            <person name="Stajich J.E."/>
            <person name="Kubicek C.P."/>
            <person name="Chenthamara K."/>
            <person name="Atanasova L."/>
            <person name="Druzhinina I.S."/>
            <person name="Birnbaum S."/>
            <person name="Barribeau S.M."/>
            <person name="Teiling C."/>
            <person name="Suen G."/>
            <person name="Currie C."/>
            <person name="Gerardo N.M."/>
        </authorList>
    </citation>
    <scope>NUCLEOTIDE SEQUENCE [LARGE SCALE GENOMIC DNA]</scope>
</reference>
<name>A0A0M8MZD9_ESCWE</name>
<dbReference type="PANTHER" id="PTHR11188">
    <property type="entry name" value="ARRESTIN DOMAIN CONTAINING PROTEIN"/>
    <property type="match status" value="1"/>
</dbReference>
<feature type="transmembrane region" description="Helical" evidence="3">
    <location>
        <begin position="535"/>
        <end position="558"/>
    </location>
</feature>
<dbReference type="GO" id="GO:0031625">
    <property type="term" value="F:ubiquitin protein ligase binding"/>
    <property type="evidence" value="ECO:0007669"/>
    <property type="project" value="TreeGrafter"/>
</dbReference>
<dbReference type="PANTHER" id="PTHR11188:SF161">
    <property type="entry name" value="PH-RESPONSE REGULATOR PROTEIN PALF_RIM8"/>
    <property type="match status" value="1"/>
</dbReference>
<dbReference type="InterPro" id="IPR014752">
    <property type="entry name" value="Arrestin-like_C"/>
</dbReference>
<dbReference type="SMART" id="SM01017">
    <property type="entry name" value="Arrestin_C"/>
    <property type="match status" value="1"/>
</dbReference>
<dbReference type="InterPro" id="IPR050357">
    <property type="entry name" value="Arrestin_domain-protein"/>
</dbReference>
<dbReference type="Pfam" id="PF02752">
    <property type="entry name" value="Arrestin_C"/>
    <property type="match status" value="1"/>
</dbReference>
<comment type="similarity">
    <text evidence="1">Belongs to the arrestin family. PalF/RIM8 subfamily.</text>
</comment>
<dbReference type="EMBL" id="LGSR01000029">
    <property type="protein sequence ID" value="KOS16820.1"/>
    <property type="molecule type" value="Genomic_DNA"/>
</dbReference>
<protein>
    <submittedName>
        <fullName evidence="5">pH-response regulator protein palF/RIM8</fullName>
    </submittedName>
</protein>
<dbReference type="Gene3D" id="2.60.40.640">
    <property type="match status" value="1"/>
</dbReference>
<dbReference type="InterPro" id="IPR011021">
    <property type="entry name" value="Arrestin-like_N"/>
</dbReference>
<dbReference type="GO" id="GO:0030674">
    <property type="term" value="F:protein-macromolecule adaptor activity"/>
    <property type="evidence" value="ECO:0007669"/>
    <property type="project" value="TreeGrafter"/>
</dbReference>
<proteinExistence type="inferred from homology"/>
<feature type="domain" description="Arrestin C-terminal-like" evidence="4">
    <location>
        <begin position="312"/>
        <end position="482"/>
    </location>
</feature>
<keyword evidence="3" id="KW-0472">Membrane</keyword>
<gene>
    <name evidence="5" type="ORF">ESCO_004779</name>
</gene>
<keyword evidence="3" id="KW-1133">Transmembrane helix</keyword>
<evidence type="ECO:0000313" key="6">
    <source>
        <dbReference type="Proteomes" id="UP000053831"/>
    </source>
</evidence>
<dbReference type="AlphaFoldDB" id="A0A0M8MZD9"/>